<keyword evidence="2" id="KW-1185">Reference proteome</keyword>
<reference evidence="2" key="1">
    <citation type="journal article" date="2023" name="Front. Plant Sci.">
        <title>Chromosomal-level genome assembly of Melastoma candidum provides insights into trichome evolution.</title>
        <authorList>
            <person name="Zhong Y."/>
            <person name="Wu W."/>
            <person name="Sun C."/>
            <person name="Zou P."/>
            <person name="Liu Y."/>
            <person name="Dai S."/>
            <person name="Zhou R."/>
        </authorList>
    </citation>
    <scope>NUCLEOTIDE SEQUENCE [LARGE SCALE GENOMIC DNA]</scope>
</reference>
<name>A0ACB9N6D3_9MYRT</name>
<evidence type="ECO:0000313" key="1">
    <source>
        <dbReference type="EMBL" id="KAI4331249.1"/>
    </source>
</evidence>
<organism evidence="1 2">
    <name type="scientific">Melastoma candidum</name>
    <dbReference type="NCBI Taxonomy" id="119954"/>
    <lineage>
        <taxon>Eukaryota</taxon>
        <taxon>Viridiplantae</taxon>
        <taxon>Streptophyta</taxon>
        <taxon>Embryophyta</taxon>
        <taxon>Tracheophyta</taxon>
        <taxon>Spermatophyta</taxon>
        <taxon>Magnoliopsida</taxon>
        <taxon>eudicotyledons</taxon>
        <taxon>Gunneridae</taxon>
        <taxon>Pentapetalae</taxon>
        <taxon>rosids</taxon>
        <taxon>malvids</taxon>
        <taxon>Myrtales</taxon>
        <taxon>Melastomataceae</taxon>
        <taxon>Melastomatoideae</taxon>
        <taxon>Melastomateae</taxon>
        <taxon>Melastoma</taxon>
    </lineage>
</organism>
<dbReference type="Proteomes" id="UP001057402">
    <property type="component" value="Chromosome 8"/>
</dbReference>
<accession>A0ACB9N6D3</accession>
<dbReference type="EMBL" id="CM042887">
    <property type="protein sequence ID" value="KAI4331249.1"/>
    <property type="molecule type" value="Genomic_DNA"/>
</dbReference>
<comment type="caution">
    <text evidence="1">The sequence shown here is derived from an EMBL/GenBank/DDBJ whole genome shotgun (WGS) entry which is preliminary data.</text>
</comment>
<sequence length="425" mass="46398">MTPTARAAAVAAGLPAKRRDRTTLASLFSNQFDATDINSWNSIIADLSRGGDSVESLRAFASLRSASPVSPNRHTFPCALKSCSSLLDLFSGRQIHQQAVKFGYSSDLFVSSSLIDVYSKCGETRDARMVFEEMPVRNVVCWTSMINGFFLRGQLREGMSLFRELLAEESKTKDEEGAGIVLDPVAVGSVVSASGDAADYALLTSIHALVVRRGFEEDSAVGNTLMDAYGKCGYINATKKLFGWMIEKDSYSWNVMISSYAQSGMAEEALGVFTAMVEDSDCDYTPVTLSAVLLACSHLGALRAGRCVHDQVVKMNLEDNVVVGTHLFRRGSHHRHARSITSTSLAVCPNARLTLGLDLPFAGFEFLDHPLSCFTHSIMSPRINALSILVPNGTTFLRMLGPRTSETLNMESQFQAYIFRHAVRA</sequence>
<proteinExistence type="predicted"/>
<gene>
    <name evidence="1" type="ORF">MLD38_029452</name>
</gene>
<protein>
    <submittedName>
        <fullName evidence="1">Uncharacterized protein</fullName>
    </submittedName>
</protein>
<evidence type="ECO:0000313" key="2">
    <source>
        <dbReference type="Proteomes" id="UP001057402"/>
    </source>
</evidence>